<evidence type="ECO:0000313" key="2">
    <source>
        <dbReference type="EMBL" id="MBM0243265.1"/>
    </source>
</evidence>
<dbReference type="RefSeq" id="WP_121910515.1">
    <property type="nucleotide sequence ID" value="NZ_CP069516.1"/>
</dbReference>
<name>A0A3M0H1I5_9CORY</name>
<dbReference type="Proteomes" id="UP001518680">
    <property type="component" value="Unassembled WGS sequence"/>
</dbReference>
<reference evidence="3 4" key="1">
    <citation type="submission" date="2018-10" db="EMBL/GenBank/DDBJ databases">
        <title>Corynebacterium macginleyi genome sequencing and assembly of the type strain and two clinical samples.</title>
        <authorList>
            <person name="Bernier A.-M."/>
            <person name="Bernard K."/>
        </authorList>
    </citation>
    <scope>NUCLEOTIDE SEQUENCE [LARGE SCALE GENOMIC DNA]</scope>
    <source>
        <strain evidence="3 4">NML 120205</strain>
    </source>
</reference>
<proteinExistence type="predicted"/>
<keyword evidence="5" id="KW-1185">Reference proteome</keyword>
<dbReference type="OrthoDB" id="4412276at2"/>
<reference evidence="2 5" key="2">
    <citation type="submission" date="2021-01" db="EMBL/GenBank/DDBJ databases">
        <title>Complete genome sequences of Corynebacterium macginleyi strains isolated from infectious keratitis.</title>
        <authorList>
            <person name="Sagerfors S."/>
            <person name="Poehlein A."/>
            <person name="Soderquist B."/>
            <person name="Bruggemann H."/>
        </authorList>
    </citation>
    <scope>NUCLEOTIDE SEQUENCE [LARGE SCALE GENOMIC DNA]</scope>
    <source>
        <strain evidence="2 5">12T220</strain>
    </source>
</reference>
<keyword evidence="3" id="KW-0378">Hydrolase</keyword>
<comment type="caution">
    <text evidence="3">The sequence shown here is derived from an EMBL/GenBank/DDBJ whole genome shotgun (WGS) entry which is preliminary data.</text>
</comment>
<protein>
    <submittedName>
        <fullName evidence="3">HNH endonuclease</fullName>
    </submittedName>
</protein>
<evidence type="ECO:0000259" key="1">
    <source>
        <dbReference type="SMART" id="SM00507"/>
    </source>
</evidence>
<accession>A0A3M0H1I5</accession>
<dbReference type="CDD" id="cd00085">
    <property type="entry name" value="HNHc"/>
    <property type="match status" value="1"/>
</dbReference>
<keyword evidence="3" id="KW-0255">Endonuclease</keyword>
<dbReference type="EMBL" id="JAACBX020000001">
    <property type="protein sequence ID" value="MBM0243265.1"/>
    <property type="molecule type" value="Genomic_DNA"/>
</dbReference>
<organism evidence="3 4">
    <name type="scientific">Corynebacterium macginleyi</name>
    <dbReference type="NCBI Taxonomy" id="38290"/>
    <lineage>
        <taxon>Bacteria</taxon>
        <taxon>Bacillati</taxon>
        <taxon>Actinomycetota</taxon>
        <taxon>Actinomycetes</taxon>
        <taxon>Mycobacteriales</taxon>
        <taxon>Corynebacteriaceae</taxon>
        <taxon>Corynebacterium</taxon>
    </lineage>
</organism>
<dbReference type="GeneID" id="92745521"/>
<dbReference type="GO" id="GO:0004519">
    <property type="term" value="F:endonuclease activity"/>
    <property type="evidence" value="ECO:0007669"/>
    <property type="project" value="UniProtKB-KW"/>
</dbReference>
<dbReference type="EMBL" id="REGC01000003">
    <property type="protein sequence ID" value="RMB63066.1"/>
    <property type="molecule type" value="Genomic_DNA"/>
</dbReference>
<dbReference type="AlphaFoldDB" id="A0A3M0H1I5"/>
<evidence type="ECO:0000313" key="5">
    <source>
        <dbReference type="Proteomes" id="UP001518680"/>
    </source>
</evidence>
<dbReference type="Proteomes" id="UP000270649">
    <property type="component" value="Unassembled WGS sequence"/>
</dbReference>
<dbReference type="InterPro" id="IPR003615">
    <property type="entry name" value="HNH_nuc"/>
</dbReference>
<dbReference type="SMART" id="SM00507">
    <property type="entry name" value="HNHc"/>
    <property type="match status" value="1"/>
</dbReference>
<evidence type="ECO:0000313" key="4">
    <source>
        <dbReference type="Proteomes" id="UP000270649"/>
    </source>
</evidence>
<sequence>MSALQAYATHISSAMDILAEAHGMPESALIELGLPDVEARDLLALAEVYFGATSFTHKQRLAAAGARHHDLITLKLIERYATRAATQRAAWNLRVELCRLHSPASEIARRAKKRLREWRPRRRSPREGIQLLRRPEGPWTMRITAPSSFLADLDSALDPENPLDSFRELLRGEGAPTVQTTTNVIIPLNALDQILDGDGDEVTLRLTNGSTITGAQLVERTFSEHGLATLIHPVKGPVNLYRTSRFASEKQRLMAAAENPTCPWPPCNHPADKSQIHHLQAWKHGGMTNADNLTVCCPYHNGVNQDDPNAPPLRGRLARVNGKVHWVR</sequence>
<gene>
    <name evidence="3" type="ORF">D9543_03500</name>
    <name evidence="2" type="ORF">GWO63_002970</name>
</gene>
<dbReference type="Gene3D" id="1.10.30.50">
    <property type="match status" value="1"/>
</dbReference>
<feature type="domain" description="HNH nuclease" evidence="1">
    <location>
        <begin position="249"/>
        <end position="302"/>
    </location>
</feature>
<evidence type="ECO:0000313" key="3">
    <source>
        <dbReference type="EMBL" id="RMB63066.1"/>
    </source>
</evidence>
<keyword evidence="3" id="KW-0540">Nuclease</keyword>